<evidence type="ECO:0000313" key="8">
    <source>
        <dbReference type="EMBL" id="CAB4172256.1"/>
    </source>
</evidence>
<evidence type="ECO:0000313" key="14">
    <source>
        <dbReference type="EMBL" id="CAB5225096.1"/>
    </source>
</evidence>
<dbReference type="Gene3D" id="3.60.130.10">
    <property type="entry name" value="Clavaminate synthase-like"/>
    <property type="match status" value="1"/>
</dbReference>
<evidence type="ECO:0000313" key="12">
    <source>
        <dbReference type="EMBL" id="CAB4213047.1"/>
    </source>
</evidence>
<evidence type="ECO:0000313" key="9">
    <source>
        <dbReference type="EMBL" id="CAB4178420.1"/>
    </source>
</evidence>
<keyword evidence="2" id="KW-0045">Antibiotic biosynthesis</keyword>
<dbReference type="EMBL" id="LR798341">
    <property type="protein sequence ID" value="CAB5225096.1"/>
    <property type="molecule type" value="Genomic_DNA"/>
</dbReference>
<evidence type="ECO:0000313" key="4">
    <source>
        <dbReference type="EMBL" id="CAB4145182.1"/>
    </source>
</evidence>
<name>A0A6J5RGA5_9CAUD</name>
<organism evidence="10">
    <name type="scientific">uncultured Caudovirales phage</name>
    <dbReference type="NCBI Taxonomy" id="2100421"/>
    <lineage>
        <taxon>Viruses</taxon>
        <taxon>Duplodnaviria</taxon>
        <taxon>Heunggongvirae</taxon>
        <taxon>Uroviricota</taxon>
        <taxon>Caudoviricetes</taxon>
        <taxon>Peduoviridae</taxon>
        <taxon>Maltschvirus</taxon>
        <taxon>Maltschvirus maltsch</taxon>
    </lineage>
</organism>
<dbReference type="InterPro" id="IPR050411">
    <property type="entry name" value="AlphaKG_dependent_hydroxylases"/>
</dbReference>
<dbReference type="EMBL" id="LR797452">
    <property type="protein sequence ID" value="CAB4217630.1"/>
    <property type="molecule type" value="Genomic_DNA"/>
</dbReference>
<evidence type="ECO:0000259" key="3">
    <source>
        <dbReference type="Pfam" id="PF02668"/>
    </source>
</evidence>
<evidence type="ECO:0000313" key="6">
    <source>
        <dbReference type="EMBL" id="CAB4160035.1"/>
    </source>
</evidence>
<evidence type="ECO:0000313" key="11">
    <source>
        <dbReference type="EMBL" id="CAB4199713.1"/>
    </source>
</evidence>
<dbReference type="EMBL" id="LR796878">
    <property type="protein sequence ID" value="CAB4172256.1"/>
    <property type="molecule type" value="Genomic_DNA"/>
</dbReference>
<dbReference type="EMBL" id="LR796644">
    <property type="protein sequence ID" value="CAB4156764.1"/>
    <property type="molecule type" value="Genomic_DNA"/>
</dbReference>
<dbReference type="Pfam" id="PF02668">
    <property type="entry name" value="TauD"/>
    <property type="match status" value="1"/>
</dbReference>
<proteinExistence type="predicted"/>
<dbReference type="PANTHER" id="PTHR10696">
    <property type="entry name" value="GAMMA-BUTYROBETAINE HYDROXYLASE-RELATED"/>
    <property type="match status" value="1"/>
</dbReference>
<gene>
    <name evidence="9" type="ORF">UFOVP1002_171</name>
    <name evidence="10" type="ORF">UFOVP1217_23</name>
    <name evidence="11" type="ORF">UFOVP1343_7</name>
    <name evidence="12" type="ORF">UFOVP1438_56</name>
    <name evidence="15" type="ORF">UFOVP1541_128</name>
    <name evidence="13" type="ORF">UFOVP1592_52</name>
    <name evidence="4" type="ORF">UFOVP465_101</name>
    <name evidence="5" type="ORF">UFOVP666_147</name>
    <name evidence="6" type="ORF">UFOVP727_36</name>
    <name evidence="14" type="ORF">UFOVP741_39</name>
    <name evidence="7" type="ORF">UFOVP819_175</name>
    <name evidence="8" type="ORF">UFOVP926_99</name>
</gene>
<dbReference type="EMBL" id="LR796762">
    <property type="protein sequence ID" value="CAB4164906.1"/>
    <property type="molecule type" value="Genomic_DNA"/>
</dbReference>
<evidence type="ECO:0000313" key="7">
    <source>
        <dbReference type="EMBL" id="CAB4164906.1"/>
    </source>
</evidence>
<dbReference type="EMBL" id="LR797305">
    <property type="protein sequence ID" value="CAB4199713.1"/>
    <property type="molecule type" value="Genomic_DNA"/>
</dbReference>
<evidence type="ECO:0000313" key="10">
    <source>
        <dbReference type="EMBL" id="CAB4191355.1"/>
    </source>
</evidence>
<evidence type="ECO:0000313" key="5">
    <source>
        <dbReference type="EMBL" id="CAB4156764.1"/>
    </source>
</evidence>
<dbReference type="InterPro" id="IPR003819">
    <property type="entry name" value="TauD/TfdA-like"/>
</dbReference>
<feature type="domain" description="TauD/TfdA-like" evidence="3">
    <location>
        <begin position="30"/>
        <end position="232"/>
    </location>
</feature>
<dbReference type="GO" id="GO:0017000">
    <property type="term" value="P:antibiotic biosynthetic process"/>
    <property type="evidence" value="ECO:0007669"/>
    <property type="project" value="UniProtKB-KW"/>
</dbReference>
<dbReference type="SUPFAM" id="SSF51197">
    <property type="entry name" value="Clavaminate synthase-like"/>
    <property type="match status" value="1"/>
</dbReference>
<evidence type="ECO:0000313" key="13">
    <source>
        <dbReference type="EMBL" id="CAB4217630.1"/>
    </source>
</evidence>
<dbReference type="EMBL" id="LR797395">
    <property type="protein sequence ID" value="CAB4213047.1"/>
    <property type="molecule type" value="Genomic_DNA"/>
</dbReference>
<evidence type="ECO:0000313" key="15">
    <source>
        <dbReference type="EMBL" id="CAB5229010.1"/>
    </source>
</evidence>
<dbReference type="InterPro" id="IPR042098">
    <property type="entry name" value="TauD-like_sf"/>
</dbReference>
<dbReference type="EMBL" id="LR796443">
    <property type="protein sequence ID" value="CAB4145182.1"/>
    <property type="molecule type" value="Genomic_DNA"/>
</dbReference>
<keyword evidence="1" id="KW-0560">Oxidoreductase</keyword>
<dbReference type="EMBL" id="LR798395">
    <property type="protein sequence ID" value="CAB5229010.1"/>
    <property type="molecule type" value="Genomic_DNA"/>
</dbReference>
<evidence type="ECO:0000256" key="2">
    <source>
        <dbReference type="ARBA" id="ARBA00023194"/>
    </source>
</evidence>
<accession>A0A6J5RGA5</accession>
<dbReference type="GO" id="GO:0016491">
    <property type="term" value="F:oxidoreductase activity"/>
    <property type="evidence" value="ECO:0007669"/>
    <property type="project" value="UniProtKB-KW"/>
</dbReference>
<dbReference type="EMBL" id="LR797177">
    <property type="protein sequence ID" value="CAB4191355.1"/>
    <property type="molecule type" value="Genomic_DNA"/>
</dbReference>
<dbReference type="EMBL" id="LR796961">
    <property type="protein sequence ID" value="CAB4178420.1"/>
    <property type="molecule type" value="Genomic_DNA"/>
</dbReference>
<evidence type="ECO:0000256" key="1">
    <source>
        <dbReference type="ARBA" id="ARBA00023002"/>
    </source>
</evidence>
<dbReference type="PANTHER" id="PTHR10696:SF56">
    <property type="entry name" value="TAUD_TFDA-LIKE DOMAIN-CONTAINING PROTEIN"/>
    <property type="match status" value="1"/>
</dbReference>
<reference evidence="10" key="1">
    <citation type="submission" date="2020-05" db="EMBL/GenBank/DDBJ databases">
        <authorList>
            <person name="Chiriac C."/>
            <person name="Salcher M."/>
            <person name="Ghai R."/>
            <person name="Kavagutti S V."/>
        </authorList>
    </citation>
    <scope>NUCLEOTIDE SEQUENCE</scope>
</reference>
<sequence length="256" mass="29221">MSWTLIKGVDIGEIPPTPMSVDQVPEIKQACSTLRRMAFQYGLPTAYKQEQDGRLIQHIFPVQRTESAQISSSSKIDLQLHTESAFHPYAPSFVILMCVREDLNAATTFALVDDIVASLDDETLFYLKEPLFVTAIDDSFRTHGEPNKNILLPILTQTKDGLTICFDEFFMRGKTFQAQEALDKLLESIKQNTKEIVLQTGDVLVLDNRKLVHGRKSFQARYDGTDRWLLRTLVVDKMPPETQYIYDDHMVITTEM</sequence>
<dbReference type="EMBL" id="LR796698">
    <property type="protein sequence ID" value="CAB4160035.1"/>
    <property type="molecule type" value="Genomic_DNA"/>
</dbReference>
<protein>
    <submittedName>
        <fullName evidence="10">Viomycin_VioC, arginine beta-hydroxylase, Fe(II)/alpha-ketoglutarate-dependent</fullName>
    </submittedName>
</protein>